<name>A0A6H5G7W3_9HEMI</name>
<dbReference type="PANTHER" id="PTHR11702:SF31">
    <property type="entry name" value="MITOCHONDRIAL RIBOSOME-ASSOCIATED GTPASE 2"/>
    <property type="match status" value="1"/>
</dbReference>
<dbReference type="PROSITE" id="PS51883">
    <property type="entry name" value="OBG"/>
    <property type="match status" value="1"/>
</dbReference>
<dbReference type="EMBL" id="CADCXU010007600">
    <property type="protein sequence ID" value="CAA9998890.1"/>
    <property type="molecule type" value="Genomic_DNA"/>
</dbReference>
<dbReference type="GO" id="GO:0005739">
    <property type="term" value="C:mitochondrion"/>
    <property type="evidence" value="ECO:0007669"/>
    <property type="project" value="TreeGrafter"/>
</dbReference>
<dbReference type="Proteomes" id="UP000479000">
    <property type="component" value="Unassembled WGS sequence"/>
</dbReference>
<dbReference type="InterPro" id="IPR036726">
    <property type="entry name" value="GTP1_OBG_dom_sf"/>
</dbReference>
<dbReference type="InterPro" id="IPR006169">
    <property type="entry name" value="GTP1_OBG_dom"/>
</dbReference>
<dbReference type="GO" id="GO:0042254">
    <property type="term" value="P:ribosome biogenesis"/>
    <property type="evidence" value="ECO:0007669"/>
    <property type="project" value="UniProtKB-UniRule"/>
</dbReference>
<dbReference type="PANTHER" id="PTHR11702">
    <property type="entry name" value="DEVELOPMENTALLY REGULATED GTP-BINDING PROTEIN-RELATED"/>
    <property type="match status" value="1"/>
</dbReference>
<feature type="domain" description="Obg" evidence="1">
    <location>
        <begin position="1"/>
        <end position="75"/>
    </location>
</feature>
<dbReference type="SUPFAM" id="SSF82051">
    <property type="entry name" value="Obg GTP-binding protein N-terminal domain"/>
    <property type="match status" value="1"/>
</dbReference>
<evidence type="ECO:0000313" key="2">
    <source>
        <dbReference type="EMBL" id="CAA9998890.1"/>
    </source>
</evidence>
<accession>A0A6H5G7W3</accession>
<feature type="non-terminal residue" evidence="2">
    <location>
        <position position="75"/>
    </location>
</feature>
<keyword evidence="3" id="KW-1185">Reference proteome</keyword>
<dbReference type="GO" id="GO:0005525">
    <property type="term" value="F:GTP binding"/>
    <property type="evidence" value="ECO:0007669"/>
    <property type="project" value="InterPro"/>
</dbReference>
<dbReference type="Pfam" id="PF01018">
    <property type="entry name" value="GTP1_OBG"/>
    <property type="match status" value="1"/>
</dbReference>
<dbReference type="AlphaFoldDB" id="A0A6H5G7W3"/>
<dbReference type="OrthoDB" id="347018at2759"/>
<organism evidence="2 3">
    <name type="scientific">Nesidiocoris tenuis</name>
    <dbReference type="NCBI Taxonomy" id="355587"/>
    <lineage>
        <taxon>Eukaryota</taxon>
        <taxon>Metazoa</taxon>
        <taxon>Ecdysozoa</taxon>
        <taxon>Arthropoda</taxon>
        <taxon>Hexapoda</taxon>
        <taxon>Insecta</taxon>
        <taxon>Pterygota</taxon>
        <taxon>Neoptera</taxon>
        <taxon>Paraneoptera</taxon>
        <taxon>Hemiptera</taxon>
        <taxon>Heteroptera</taxon>
        <taxon>Panheteroptera</taxon>
        <taxon>Cimicomorpha</taxon>
        <taxon>Miridae</taxon>
        <taxon>Dicyphina</taxon>
        <taxon>Nesidiocoris</taxon>
    </lineage>
</organism>
<sequence length="75" mass="7952">MQIPGDGCISLLQVWSNENAGPDGGDGGNGGHVVLKASYNVRDLHLLTSVIRADHGEKGYNKDCHGKNASHNIIE</sequence>
<dbReference type="InterPro" id="IPR045086">
    <property type="entry name" value="OBG_GTPase"/>
</dbReference>
<protein>
    <recommendedName>
        <fullName evidence="1">Obg domain-containing protein</fullName>
    </recommendedName>
</protein>
<proteinExistence type="predicted"/>
<dbReference type="GO" id="GO:0003924">
    <property type="term" value="F:GTPase activity"/>
    <property type="evidence" value="ECO:0007669"/>
    <property type="project" value="InterPro"/>
</dbReference>
<evidence type="ECO:0000259" key="1">
    <source>
        <dbReference type="PROSITE" id="PS51883"/>
    </source>
</evidence>
<gene>
    <name evidence="2" type="ORF">NTEN_LOCUS5173</name>
</gene>
<reference evidence="2 3" key="1">
    <citation type="submission" date="2020-02" db="EMBL/GenBank/DDBJ databases">
        <authorList>
            <person name="Ferguson B K."/>
        </authorList>
    </citation>
    <scope>NUCLEOTIDE SEQUENCE [LARGE SCALE GENOMIC DNA]</scope>
</reference>
<evidence type="ECO:0000313" key="3">
    <source>
        <dbReference type="Proteomes" id="UP000479000"/>
    </source>
</evidence>
<dbReference type="Gene3D" id="2.70.210.12">
    <property type="entry name" value="GTP1/OBG domain"/>
    <property type="match status" value="1"/>
</dbReference>